<feature type="region of interest" description="Disordered" evidence="1">
    <location>
        <begin position="267"/>
        <end position="292"/>
    </location>
</feature>
<evidence type="ECO:0000256" key="1">
    <source>
        <dbReference type="SAM" id="MobiDB-lite"/>
    </source>
</evidence>
<organism evidence="2 3">
    <name type="scientific">Mizuhopecten yessoensis</name>
    <name type="common">Japanese scallop</name>
    <name type="synonym">Patinopecten yessoensis</name>
    <dbReference type="NCBI Taxonomy" id="6573"/>
    <lineage>
        <taxon>Eukaryota</taxon>
        <taxon>Metazoa</taxon>
        <taxon>Spiralia</taxon>
        <taxon>Lophotrochozoa</taxon>
        <taxon>Mollusca</taxon>
        <taxon>Bivalvia</taxon>
        <taxon>Autobranchia</taxon>
        <taxon>Pteriomorphia</taxon>
        <taxon>Pectinida</taxon>
        <taxon>Pectinoidea</taxon>
        <taxon>Pectinidae</taxon>
        <taxon>Mizuhopecten</taxon>
    </lineage>
</organism>
<evidence type="ECO:0000313" key="3">
    <source>
        <dbReference type="Proteomes" id="UP000242188"/>
    </source>
</evidence>
<feature type="region of interest" description="Disordered" evidence="1">
    <location>
        <begin position="346"/>
        <end position="379"/>
    </location>
</feature>
<reference evidence="2 3" key="1">
    <citation type="journal article" date="2017" name="Nat. Ecol. Evol.">
        <title>Scallop genome provides insights into evolution of bilaterian karyotype and development.</title>
        <authorList>
            <person name="Wang S."/>
            <person name="Zhang J."/>
            <person name="Jiao W."/>
            <person name="Li J."/>
            <person name="Xun X."/>
            <person name="Sun Y."/>
            <person name="Guo X."/>
            <person name="Huan P."/>
            <person name="Dong B."/>
            <person name="Zhang L."/>
            <person name="Hu X."/>
            <person name="Sun X."/>
            <person name="Wang J."/>
            <person name="Zhao C."/>
            <person name="Wang Y."/>
            <person name="Wang D."/>
            <person name="Huang X."/>
            <person name="Wang R."/>
            <person name="Lv J."/>
            <person name="Li Y."/>
            <person name="Zhang Z."/>
            <person name="Liu B."/>
            <person name="Lu W."/>
            <person name="Hui Y."/>
            <person name="Liang J."/>
            <person name="Zhou Z."/>
            <person name="Hou R."/>
            <person name="Li X."/>
            <person name="Liu Y."/>
            <person name="Li H."/>
            <person name="Ning X."/>
            <person name="Lin Y."/>
            <person name="Zhao L."/>
            <person name="Xing Q."/>
            <person name="Dou J."/>
            <person name="Li Y."/>
            <person name="Mao J."/>
            <person name="Guo H."/>
            <person name="Dou H."/>
            <person name="Li T."/>
            <person name="Mu C."/>
            <person name="Jiang W."/>
            <person name="Fu Q."/>
            <person name="Fu X."/>
            <person name="Miao Y."/>
            <person name="Liu J."/>
            <person name="Yu Q."/>
            <person name="Li R."/>
            <person name="Liao H."/>
            <person name="Li X."/>
            <person name="Kong Y."/>
            <person name="Jiang Z."/>
            <person name="Chourrout D."/>
            <person name="Li R."/>
            <person name="Bao Z."/>
        </authorList>
    </citation>
    <scope>NUCLEOTIDE SEQUENCE [LARGE SCALE GENOMIC DNA]</scope>
    <source>
        <strain evidence="2 3">PY_sf001</strain>
    </source>
</reference>
<feature type="compositionally biased region" description="Basic and acidic residues" evidence="1">
    <location>
        <begin position="279"/>
        <end position="292"/>
    </location>
</feature>
<gene>
    <name evidence="2" type="ORF">KP79_PYT16050</name>
</gene>
<accession>A0A210R7J3</accession>
<dbReference type="AlphaFoldDB" id="A0A210R7J3"/>
<feature type="compositionally biased region" description="Polar residues" evidence="1">
    <location>
        <begin position="346"/>
        <end position="359"/>
    </location>
</feature>
<feature type="region of interest" description="Disordered" evidence="1">
    <location>
        <begin position="406"/>
        <end position="438"/>
    </location>
</feature>
<keyword evidence="3" id="KW-1185">Reference proteome</keyword>
<evidence type="ECO:0000313" key="2">
    <source>
        <dbReference type="EMBL" id="OWF56801.1"/>
    </source>
</evidence>
<feature type="region of interest" description="Disordered" evidence="1">
    <location>
        <begin position="83"/>
        <end position="145"/>
    </location>
</feature>
<feature type="compositionally biased region" description="Polar residues" evidence="1">
    <location>
        <begin position="369"/>
        <end position="379"/>
    </location>
</feature>
<sequence>MEEVNTPTFPEINQGFRVGGVSPDREPPGRSWARIRTYLIDNPKDDDFKRRQEIWNYQQRNRGVVKSLMKTIPNVPYRVKKPRLDKMKQSPRGGPGLNHLGGEAEHGLYGVQLPRIQRNRESPTRRHGPPRDISMAEQNDTKESEELVKQKLTYKYTECDGVPVYEVETEVLRPRFPRLPDPVLRGTQNRQMFSNGKKVSFSLNDLTSVGRRVEIRGSSASSSSGSSVVSDGALGSYGPSSHHIGPDAPKSVWDYLNGHPLGEARTIGAGLYSQNRPKRTGDSEKTSESKADREWFEKVIGDKEVVNTTNYDNFARTKPIGDLFSKGPPPPRRLPPNELALLRNKAQNSGPSTNGSVTVSKKPLPPAQSSPRSQIGLNISSKTPVLSPIGGMGSYFPIFSRDGSPMRKIGGAKKQKLQALSPVKPPPAMMMSKSNSAE</sequence>
<name>A0A210R7J3_MIZYE</name>
<protein>
    <submittedName>
        <fullName evidence="2">Uncharacterized protein</fullName>
    </submittedName>
</protein>
<proteinExistence type="predicted"/>
<dbReference type="Proteomes" id="UP000242188">
    <property type="component" value="Unassembled WGS sequence"/>
</dbReference>
<dbReference type="OrthoDB" id="6123680at2759"/>
<dbReference type="EMBL" id="NEDP02000042">
    <property type="protein sequence ID" value="OWF56801.1"/>
    <property type="molecule type" value="Genomic_DNA"/>
</dbReference>
<comment type="caution">
    <text evidence="2">The sequence shown here is derived from an EMBL/GenBank/DDBJ whole genome shotgun (WGS) entry which is preliminary data.</text>
</comment>
<feature type="region of interest" description="Disordered" evidence="1">
    <location>
        <begin position="1"/>
        <end position="30"/>
    </location>
</feature>